<dbReference type="NCBIfam" id="TIGR01552">
    <property type="entry name" value="phd_fam"/>
    <property type="match status" value="1"/>
</dbReference>
<sequence>MLQFTSTDLGNKTGDVLAAAAQEPVAIARHGKRRFVLLTTEKYEMLRTSGDPRVARRTADIPPEEGRLLAAELTRLMDVDD</sequence>
<comment type="caution">
    <text evidence="2">The sequence shown here is derived from an EMBL/GenBank/DDBJ whole genome shotgun (WGS) entry which is preliminary data.</text>
</comment>
<gene>
    <name evidence="2" type="ORF">F4Y60_01935</name>
</gene>
<name>A0A6B0XYG7_9RHOB</name>
<dbReference type="SUPFAM" id="SSF143120">
    <property type="entry name" value="YefM-like"/>
    <property type="match status" value="1"/>
</dbReference>
<evidence type="ECO:0000256" key="1">
    <source>
        <dbReference type="ARBA" id="ARBA00009981"/>
    </source>
</evidence>
<protein>
    <submittedName>
        <fullName evidence="2">Type II toxin-antitoxin system prevent-host-death family antitoxin</fullName>
    </submittedName>
</protein>
<organism evidence="2">
    <name type="scientific">Boseongicola sp. SB0664_bin_43</name>
    <dbReference type="NCBI Taxonomy" id="2604844"/>
    <lineage>
        <taxon>Bacteria</taxon>
        <taxon>Pseudomonadati</taxon>
        <taxon>Pseudomonadota</taxon>
        <taxon>Alphaproteobacteria</taxon>
        <taxon>Rhodobacterales</taxon>
        <taxon>Paracoccaceae</taxon>
        <taxon>Boseongicola</taxon>
    </lineage>
</organism>
<reference evidence="2" key="1">
    <citation type="submission" date="2019-09" db="EMBL/GenBank/DDBJ databases">
        <title>Characterisation of the sponge microbiome using genome-centric metagenomics.</title>
        <authorList>
            <person name="Engelberts J.P."/>
            <person name="Robbins S.J."/>
            <person name="De Goeij J.M."/>
            <person name="Aranda M."/>
            <person name="Bell S.C."/>
            <person name="Webster N.S."/>
        </authorList>
    </citation>
    <scope>NUCLEOTIDE SEQUENCE</scope>
    <source>
        <strain evidence="2">SB0664_bin_43</strain>
    </source>
</reference>
<proteinExistence type="inferred from homology"/>
<dbReference type="EMBL" id="VXRY01000077">
    <property type="protein sequence ID" value="MXY32853.1"/>
    <property type="molecule type" value="Genomic_DNA"/>
</dbReference>
<dbReference type="InterPro" id="IPR036165">
    <property type="entry name" value="YefM-like_sf"/>
</dbReference>
<accession>A0A6B0XYG7</accession>
<dbReference type="Gene3D" id="3.40.1620.10">
    <property type="entry name" value="YefM-like domain"/>
    <property type="match status" value="1"/>
</dbReference>
<dbReference type="AlphaFoldDB" id="A0A6B0XYG7"/>
<comment type="similarity">
    <text evidence="1">Belongs to the phD/YefM antitoxin family.</text>
</comment>
<evidence type="ECO:0000313" key="2">
    <source>
        <dbReference type="EMBL" id="MXY32853.1"/>
    </source>
</evidence>